<organism evidence="3 4">
    <name type="scientific">Acidithiobacillus ferrooxidans</name>
    <name type="common">Thiobacillus ferrooxidans</name>
    <dbReference type="NCBI Taxonomy" id="920"/>
    <lineage>
        <taxon>Bacteria</taxon>
        <taxon>Pseudomonadati</taxon>
        <taxon>Pseudomonadota</taxon>
        <taxon>Acidithiobacillia</taxon>
        <taxon>Acidithiobacillales</taxon>
        <taxon>Acidithiobacillaceae</taxon>
        <taxon>Acidithiobacillus</taxon>
    </lineage>
</organism>
<feature type="domain" description="Spore coat protein U/FanG" evidence="2">
    <location>
        <begin position="35"/>
        <end position="167"/>
    </location>
</feature>
<feature type="signal peptide" evidence="1">
    <location>
        <begin position="1"/>
        <end position="32"/>
    </location>
</feature>
<evidence type="ECO:0000259" key="2">
    <source>
        <dbReference type="Pfam" id="PF05229"/>
    </source>
</evidence>
<keyword evidence="1" id="KW-0732">Signal</keyword>
<dbReference type="RefSeq" id="WP_009568596.1">
    <property type="nucleotide sequence ID" value="NZ_AP025160.1"/>
</dbReference>
<dbReference type="InterPro" id="IPR007893">
    <property type="entry name" value="Spore_coat_U/FanG"/>
</dbReference>
<dbReference type="OMA" id="TVWGSTT"/>
<dbReference type="AlphaFoldDB" id="A0A2W1K154"/>
<dbReference type="PANTHER" id="PTHR37089:SF4">
    <property type="entry name" value="EXPORTED PROTEIN"/>
    <property type="match status" value="1"/>
</dbReference>
<evidence type="ECO:0000313" key="4">
    <source>
        <dbReference type="Proteomes" id="UP000248886"/>
    </source>
</evidence>
<dbReference type="PANTHER" id="PTHR37089">
    <property type="entry name" value="PROTEIN U-RELATED"/>
    <property type="match status" value="1"/>
</dbReference>
<name>A0A2W1K154_ACIFR</name>
<dbReference type="Proteomes" id="UP000248886">
    <property type="component" value="Unassembled WGS sequence"/>
</dbReference>
<comment type="caution">
    <text evidence="3">The sequence shown here is derived from an EMBL/GenBank/DDBJ whole genome shotgun (WGS) entry which is preliminary data.</text>
</comment>
<dbReference type="SMART" id="SM00972">
    <property type="entry name" value="SCPU"/>
    <property type="match status" value="1"/>
</dbReference>
<reference evidence="3 4" key="1">
    <citation type="submission" date="2018-06" db="EMBL/GenBank/DDBJ databases">
        <title>Draft sequence of Acidithiobacillus ferrooxidans CCM 4253.</title>
        <authorList>
            <person name="Moya-Beltran A."/>
            <person name="Castro M."/>
            <person name="Covarrubias P.C."/>
            <person name="Issotta F."/>
            <person name="Janiczek O."/>
            <person name="Mandl M."/>
            <person name="Kucera J."/>
            <person name="Quatrini R."/>
        </authorList>
    </citation>
    <scope>NUCLEOTIDE SEQUENCE [LARGE SCALE GENOMIC DNA]</scope>
    <source>
        <strain evidence="3 4">CCM 4253</strain>
    </source>
</reference>
<accession>A0A2W1K154</accession>
<dbReference type="EMBL" id="QKQP01000006">
    <property type="protein sequence ID" value="PZD80366.1"/>
    <property type="molecule type" value="Genomic_DNA"/>
</dbReference>
<dbReference type="InterPro" id="IPR053167">
    <property type="entry name" value="Spore_coat_component"/>
</dbReference>
<feature type="chain" id="PRO_5015995750" evidence="1">
    <location>
        <begin position="33"/>
        <end position="170"/>
    </location>
</feature>
<gene>
    <name evidence="3" type="ORF">DN052_12755</name>
</gene>
<sequence length="170" mass="17331">MKLFREQHKKLFFGLSVLSTLTLGLLSGQTEASTATATFTVTATVAATCTISATNLAFGTYTGAVTNANSTVTVTCTNTTPYNVGLNAGTATAATVSTRAMTGPSSATLSYGLFQDAAYTTNWGNTVGTDTKTGTGNGSAQALTVYGQIPAGQYPAPGTYTDTITATITY</sequence>
<evidence type="ECO:0000256" key="1">
    <source>
        <dbReference type="SAM" id="SignalP"/>
    </source>
</evidence>
<proteinExistence type="predicted"/>
<dbReference type="GeneID" id="65279406"/>
<dbReference type="Pfam" id="PF05229">
    <property type="entry name" value="SCPU"/>
    <property type="match status" value="1"/>
</dbReference>
<evidence type="ECO:0000313" key="3">
    <source>
        <dbReference type="EMBL" id="PZD80366.1"/>
    </source>
</evidence>
<dbReference type="OrthoDB" id="582666at2"/>
<protein>
    <submittedName>
        <fullName evidence="3">Spore coat U domain-containing protein</fullName>
    </submittedName>
</protein>